<accession>A0ABS5D1R0</accession>
<protein>
    <recommendedName>
        <fullName evidence="4">PH domain-containing protein</fullName>
    </recommendedName>
</protein>
<name>A0ABS5D1R0_9FLAO</name>
<sequence>MKKLSIYEPNPLYPSRTVILYSIIIVLLASAIITQKIYDTHENIIFQTLIYLAGGSFIFGLMISFFGVGKTKPLYGKIIGFINFTKEEITIGQKVIEITKINKIEFEGVDW</sequence>
<dbReference type="RefSeq" id="WP_210788455.1">
    <property type="nucleotide sequence ID" value="NZ_JAGPXB010000003.1"/>
</dbReference>
<evidence type="ECO:0000256" key="1">
    <source>
        <dbReference type="SAM" id="Phobius"/>
    </source>
</evidence>
<keyword evidence="3" id="KW-1185">Reference proteome</keyword>
<gene>
    <name evidence="2" type="ORF">KBJ98_04470</name>
</gene>
<keyword evidence="1" id="KW-0812">Transmembrane</keyword>
<feature type="transmembrane region" description="Helical" evidence="1">
    <location>
        <begin position="44"/>
        <end position="68"/>
    </location>
</feature>
<evidence type="ECO:0000313" key="2">
    <source>
        <dbReference type="EMBL" id="MBQ0907951.1"/>
    </source>
</evidence>
<proteinExistence type="predicted"/>
<keyword evidence="1" id="KW-0472">Membrane</keyword>
<comment type="caution">
    <text evidence="2">The sequence shown here is derived from an EMBL/GenBank/DDBJ whole genome shotgun (WGS) entry which is preliminary data.</text>
</comment>
<evidence type="ECO:0008006" key="4">
    <source>
        <dbReference type="Google" id="ProtNLM"/>
    </source>
</evidence>
<organism evidence="2 3">
    <name type="scientific">Flavobacterium erciyesense</name>
    <dbReference type="NCBI Taxonomy" id="2825842"/>
    <lineage>
        <taxon>Bacteria</taxon>
        <taxon>Pseudomonadati</taxon>
        <taxon>Bacteroidota</taxon>
        <taxon>Flavobacteriia</taxon>
        <taxon>Flavobacteriales</taxon>
        <taxon>Flavobacteriaceae</taxon>
        <taxon>Flavobacterium</taxon>
    </lineage>
</organism>
<evidence type="ECO:0000313" key="3">
    <source>
        <dbReference type="Proteomes" id="UP000679008"/>
    </source>
</evidence>
<dbReference type="Proteomes" id="UP000679008">
    <property type="component" value="Unassembled WGS sequence"/>
</dbReference>
<keyword evidence="1" id="KW-1133">Transmembrane helix</keyword>
<reference evidence="2 3" key="1">
    <citation type="submission" date="2021-04" db="EMBL/GenBank/DDBJ databases">
        <title>Description of novel Flavobacterium sp. F-328.</title>
        <authorList>
            <person name="Saticioglu I.B."/>
        </authorList>
    </citation>
    <scope>NUCLEOTIDE SEQUENCE [LARGE SCALE GENOMIC DNA]</scope>
    <source>
        <strain evidence="2 3">F-328</strain>
    </source>
</reference>
<feature type="transmembrane region" description="Helical" evidence="1">
    <location>
        <begin position="18"/>
        <end position="38"/>
    </location>
</feature>
<dbReference type="EMBL" id="JAGPXB010000003">
    <property type="protein sequence ID" value="MBQ0907951.1"/>
    <property type="molecule type" value="Genomic_DNA"/>
</dbReference>